<keyword evidence="3" id="KW-1185">Reference proteome</keyword>
<dbReference type="OrthoDB" id="9803432at2"/>
<dbReference type="Pfam" id="PF13538">
    <property type="entry name" value="UvrD_C_2"/>
    <property type="match status" value="1"/>
</dbReference>
<dbReference type="InterPro" id="IPR027785">
    <property type="entry name" value="UvrD-like_helicase_C"/>
</dbReference>
<dbReference type="Proteomes" id="UP000249239">
    <property type="component" value="Unassembled WGS sequence"/>
</dbReference>
<proteinExistence type="predicted"/>
<dbReference type="Pfam" id="PF13604">
    <property type="entry name" value="AAA_30"/>
    <property type="match status" value="1"/>
</dbReference>
<dbReference type="InterPro" id="IPR027417">
    <property type="entry name" value="P-loop_NTPase"/>
</dbReference>
<dbReference type="RefSeq" id="WP_111445025.1">
    <property type="nucleotide sequence ID" value="NZ_QKZK01000008.1"/>
</dbReference>
<name>A0A2W7NMM3_9BACT</name>
<dbReference type="Gene3D" id="3.40.50.300">
    <property type="entry name" value="P-loop containing nucleotide triphosphate hydrolases"/>
    <property type="match status" value="2"/>
</dbReference>
<dbReference type="SUPFAM" id="SSF52540">
    <property type="entry name" value="P-loop containing nucleoside triphosphate hydrolases"/>
    <property type="match status" value="1"/>
</dbReference>
<feature type="domain" description="UvrD-like helicase C-terminal" evidence="1">
    <location>
        <begin position="411"/>
        <end position="462"/>
    </location>
</feature>
<organism evidence="2 3">
    <name type="scientific">Breznakibacter xylanolyticus</name>
    <dbReference type="NCBI Taxonomy" id="990"/>
    <lineage>
        <taxon>Bacteria</taxon>
        <taxon>Pseudomonadati</taxon>
        <taxon>Bacteroidota</taxon>
        <taxon>Bacteroidia</taxon>
        <taxon>Marinilabiliales</taxon>
        <taxon>Marinilabiliaceae</taxon>
        <taxon>Breznakibacter</taxon>
    </lineage>
</organism>
<evidence type="ECO:0000259" key="1">
    <source>
        <dbReference type="Pfam" id="PF13538"/>
    </source>
</evidence>
<gene>
    <name evidence="2" type="ORF">LX69_01327</name>
</gene>
<accession>A0A2W7NMM3</accession>
<dbReference type="CDD" id="cd18809">
    <property type="entry name" value="SF1_C_RecD"/>
    <property type="match status" value="1"/>
</dbReference>
<reference evidence="2 3" key="1">
    <citation type="submission" date="2018-06" db="EMBL/GenBank/DDBJ databases">
        <title>Genomic Encyclopedia of Archaeal and Bacterial Type Strains, Phase II (KMG-II): from individual species to whole genera.</title>
        <authorList>
            <person name="Goeker M."/>
        </authorList>
    </citation>
    <scope>NUCLEOTIDE SEQUENCE [LARGE SCALE GENOMIC DNA]</scope>
    <source>
        <strain evidence="2 3">DSM 6779</strain>
    </source>
</reference>
<protein>
    <submittedName>
        <fullName evidence="2">Exodeoxyribonuclease-5</fullName>
    </submittedName>
</protein>
<dbReference type="EMBL" id="QKZK01000008">
    <property type="protein sequence ID" value="PZX17914.1"/>
    <property type="molecule type" value="Genomic_DNA"/>
</dbReference>
<dbReference type="AlphaFoldDB" id="A0A2W7NMM3"/>
<evidence type="ECO:0000313" key="2">
    <source>
        <dbReference type="EMBL" id="PZX17914.1"/>
    </source>
</evidence>
<comment type="caution">
    <text evidence="2">The sequence shown here is derived from an EMBL/GenBank/DDBJ whole genome shotgun (WGS) entry which is preliminary data.</text>
</comment>
<sequence>MLEQHIAKLIENHLGHSPTPSQQTLIEGIGRFIITPDEEKTLLVKGFAGTGKTSLTSALVRTLTDMQIPCVLLAPTGRAAKVFSSYAGQPAFTIHKKIYRQQSGGGNFQLNWNKHKDTLFLVDEASMIANSNSETSMFGSGRLLDDLFEYVHQGNNCKLMLIGDSAQLPPVGCTESPALDAHNLESLGFSPDAYFLNDVVRQSETSGILHNANRLRQAMDNIENDGILPLFQTQGYPDFIRLSGAELIETLNQSYDKTGMDETMVICRSNKRANIYNKGIRASVLYREEELTPGDLLMVVKNNYFWLDGSQELDFIANGDIVEVVKIRRHEELYGLRFVNATVRFIDHGYLEADVKLVLDTLTSEGPGLTQAEQQRFYEAVMEDYADEKNKRKKWELMRKNPHFNALQVKFAYAVTCHKAQGGQWKNVFIDQGMIADEDKGLDYLRWLYTAITRATERVYLINFPDNQFES</sequence>
<evidence type="ECO:0000313" key="3">
    <source>
        <dbReference type="Proteomes" id="UP000249239"/>
    </source>
</evidence>
<dbReference type="CDD" id="cd17933">
    <property type="entry name" value="DEXSc_RecD-like"/>
    <property type="match status" value="1"/>
</dbReference>